<evidence type="ECO:0000313" key="2">
    <source>
        <dbReference type="Proteomes" id="UP000249645"/>
    </source>
</evidence>
<organism evidence="1 2">
    <name type="scientific">Pseudopedobacter saltans</name>
    <dbReference type="NCBI Taxonomy" id="151895"/>
    <lineage>
        <taxon>Bacteria</taxon>
        <taxon>Pseudomonadati</taxon>
        <taxon>Bacteroidota</taxon>
        <taxon>Sphingobacteriia</taxon>
        <taxon>Sphingobacteriales</taxon>
        <taxon>Sphingobacteriaceae</taxon>
        <taxon>Pseudopedobacter</taxon>
    </lineage>
</organism>
<comment type="caution">
    <text evidence="1">The sequence shown here is derived from an EMBL/GenBank/DDBJ whole genome shotgun (WGS) entry which is preliminary data.</text>
</comment>
<dbReference type="EMBL" id="QFOI01000006">
    <property type="protein sequence ID" value="PZP52359.1"/>
    <property type="molecule type" value="Genomic_DNA"/>
</dbReference>
<evidence type="ECO:0000313" key="1">
    <source>
        <dbReference type="EMBL" id="PZP52359.1"/>
    </source>
</evidence>
<dbReference type="Proteomes" id="UP000249645">
    <property type="component" value="Unassembled WGS sequence"/>
</dbReference>
<protein>
    <submittedName>
        <fullName evidence="1">Uncharacterized protein</fullName>
    </submittedName>
</protein>
<accession>A0A2W5HFA1</accession>
<dbReference type="AlphaFoldDB" id="A0A2W5HFA1"/>
<sequence>MINRWSLFMCVVVFTTILHAQTNYKNIALELYGSIQKNFYIQDSGYYREEAIGKPTEKPVS</sequence>
<name>A0A2W5HFA1_9SPHI</name>
<gene>
    <name evidence="1" type="ORF">DI598_00900</name>
</gene>
<reference evidence="1 2" key="1">
    <citation type="submission" date="2017-11" db="EMBL/GenBank/DDBJ databases">
        <title>Infants hospitalized years apart are colonized by the same room-sourced microbial strains.</title>
        <authorList>
            <person name="Brooks B."/>
            <person name="Olm M.R."/>
            <person name="Firek B.A."/>
            <person name="Baker R."/>
            <person name="Thomas B.C."/>
            <person name="Morowitz M.J."/>
            <person name="Banfield J.F."/>
        </authorList>
    </citation>
    <scope>NUCLEOTIDE SEQUENCE [LARGE SCALE GENOMIC DNA]</scope>
    <source>
        <strain evidence="1">S2_009_000_R2_76</strain>
    </source>
</reference>
<proteinExistence type="predicted"/>